<evidence type="ECO:0000259" key="1">
    <source>
        <dbReference type="Pfam" id="PF09791"/>
    </source>
</evidence>
<feature type="domain" description="Oxidoreductase-like" evidence="1">
    <location>
        <begin position="74"/>
        <end position="103"/>
    </location>
</feature>
<name>A0ABD1EJZ2_HYPHA</name>
<evidence type="ECO:0000313" key="2">
    <source>
        <dbReference type="EMBL" id="KAL1495012.1"/>
    </source>
</evidence>
<dbReference type="EMBL" id="JBDJPC010000007">
    <property type="protein sequence ID" value="KAL1495012.1"/>
    <property type="molecule type" value="Genomic_DNA"/>
</dbReference>
<keyword evidence="3" id="KW-1185">Reference proteome</keyword>
<protein>
    <recommendedName>
        <fullName evidence="1">Oxidoreductase-like domain-containing protein</fullName>
    </recommendedName>
</protein>
<dbReference type="PANTHER" id="PTHR21193">
    <property type="entry name" value="OXIDOREDUCTASE-LIKE DOMAIN-CONTAINING PROTEIN 1"/>
    <property type="match status" value="1"/>
</dbReference>
<evidence type="ECO:0000313" key="3">
    <source>
        <dbReference type="Proteomes" id="UP001566132"/>
    </source>
</evidence>
<sequence>MENNFAVLQIYHQMFTIYEPWNRDLKYLLFYSTLYKNYTFHYCYCSSKSNEACYKDYLTNSTNKAKDLVPQLIPPEEPTTCCMSGCANCVWLDYAEKLTEYYKDGGEKSVKEINDRISDPNIKAYLLHEIRMKSKTE</sequence>
<dbReference type="InterPro" id="IPR039251">
    <property type="entry name" value="OXLD1"/>
</dbReference>
<dbReference type="InterPro" id="IPR019180">
    <property type="entry name" value="Oxidoreductase-like_N"/>
</dbReference>
<reference evidence="2 3" key="1">
    <citation type="submission" date="2024-05" db="EMBL/GenBank/DDBJ databases">
        <title>Genetic variation in Jamaican populations of the coffee berry borer (Hypothenemus hampei).</title>
        <authorList>
            <person name="Errbii M."/>
            <person name="Myrie A."/>
        </authorList>
    </citation>
    <scope>NUCLEOTIDE SEQUENCE [LARGE SCALE GENOMIC DNA]</scope>
    <source>
        <strain evidence="2">JA-Hopewell-2020-01-JO</strain>
        <tissue evidence="2">Whole body</tissue>
    </source>
</reference>
<dbReference type="Proteomes" id="UP001566132">
    <property type="component" value="Unassembled WGS sequence"/>
</dbReference>
<comment type="caution">
    <text evidence="2">The sequence shown here is derived from an EMBL/GenBank/DDBJ whole genome shotgun (WGS) entry which is preliminary data.</text>
</comment>
<proteinExistence type="predicted"/>
<gene>
    <name evidence="2" type="ORF">ABEB36_010502</name>
</gene>
<dbReference type="Pfam" id="PF09791">
    <property type="entry name" value="Oxidored-like"/>
    <property type="match status" value="1"/>
</dbReference>
<dbReference type="AlphaFoldDB" id="A0ABD1EJZ2"/>
<accession>A0ABD1EJZ2</accession>
<organism evidence="2 3">
    <name type="scientific">Hypothenemus hampei</name>
    <name type="common">Coffee berry borer</name>
    <dbReference type="NCBI Taxonomy" id="57062"/>
    <lineage>
        <taxon>Eukaryota</taxon>
        <taxon>Metazoa</taxon>
        <taxon>Ecdysozoa</taxon>
        <taxon>Arthropoda</taxon>
        <taxon>Hexapoda</taxon>
        <taxon>Insecta</taxon>
        <taxon>Pterygota</taxon>
        <taxon>Neoptera</taxon>
        <taxon>Endopterygota</taxon>
        <taxon>Coleoptera</taxon>
        <taxon>Polyphaga</taxon>
        <taxon>Cucujiformia</taxon>
        <taxon>Curculionidae</taxon>
        <taxon>Scolytinae</taxon>
        <taxon>Hypothenemus</taxon>
    </lineage>
</organism>
<dbReference type="PANTHER" id="PTHR21193:SF3">
    <property type="entry name" value="OXIDOREDUCTASE-LIKE DOMAIN-CONTAINING PROTEIN 1"/>
    <property type="match status" value="1"/>
</dbReference>